<comment type="caution">
    <text evidence="1">The sequence shown here is derived from an EMBL/GenBank/DDBJ whole genome shotgun (WGS) entry which is preliminary data.</text>
</comment>
<gene>
    <name evidence="1" type="ORF">S06H3_16283</name>
</gene>
<protein>
    <submittedName>
        <fullName evidence="1">Uncharacterized protein</fullName>
    </submittedName>
</protein>
<evidence type="ECO:0000313" key="1">
    <source>
        <dbReference type="EMBL" id="GAI15845.1"/>
    </source>
</evidence>
<dbReference type="AlphaFoldDB" id="X1MMB6"/>
<organism evidence="1">
    <name type="scientific">marine sediment metagenome</name>
    <dbReference type="NCBI Taxonomy" id="412755"/>
    <lineage>
        <taxon>unclassified sequences</taxon>
        <taxon>metagenomes</taxon>
        <taxon>ecological metagenomes</taxon>
    </lineage>
</organism>
<sequence length="73" mass="8189">LKILAAKAGIESISTEQGQIILRLLQGMQFNKQKLAPFLKDGIKLGLSQLHLNPRRLGKEWQGVLEEVLRRVG</sequence>
<name>X1MMB6_9ZZZZ</name>
<proteinExistence type="predicted"/>
<dbReference type="EMBL" id="BARV01008046">
    <property type="protein sequence ID" value="GAI15845.1"/>
    <property type="molecule type" value="Genomic_DNA"/>
</dbReference>
<feature type="non-terminal residue" evidence="1">
    <location>
        <position position="1"/>
    </location>
</feature>
<reference evidence="1" key="1">
    <citation type="journal article" date="2014" name="Front. Microbiol.">
        <title>High frequency of phylogenetically diverse reductive dehalogenase-homologous genes in deep subseafloor sedimentary metagenomes.</title>
        <authorList>
            <person name="Kawai M."/>
            <person name="Futagami T."/>
            <person name="Toyoda A."/>
            <person name="Takaki Y."/>
            <person name="Nishi S."/>
            <person name="Hori S."/>
            <person name="Arai W."/>
            <person name="Tsubouchi T."/>
            <person name="Morono Y."/>
            <person name="Uchiyama I."/>
            <person name="Ito T."/>
            <person name="Fujiyama A."/>
            <person name="Inagaki F."/>
            <person name="Takami H."/>
        </authorList>
    </citation>
    <scope>NUCLEOTIDE SEQUENCE</scope>
    <source>
        <strain evidence="1">Expedition CK06-06</strain>
    </source>
</reference>
<accession>X1MMB6</accession>